<evidence type="ECO:0000256" key="9">
    <source>
        <dbReference type="SAM" id="Phobius"/>
    </source>
</evidence>
<dbReference type="Pfam" id="PF02937">
    <property type="entry name" value="COX6C"/>
    <property type="match status" value="1"/>
</dbReference>
<comment type="caution">
    <text evidence="10">The sequence shown here is derived from an EMBL/GenBank/DDBJ whole genome shotgun (WGS) entry which is preliminary data.</text>
</comment>
<feature type="transmembrane region" description="Helical" evidence="9">
    <location>
        <begin position="25"/>
        <end position="43"/>
    </location>
</feature>
<keyword evidence="8 9" id="KW-0472">Membrane</keyword>
<keyword evidence="4 9" id="KW-0812">Transmembrane</keyword>
<dbReference type="PANTHER" id="PTHR48416:SF1">
    <property type="entry name" value="CYTOCHROME C OXIDASE SUBUNIT 6C"/>
    <property type="match status" value="1"/>
</dbReference>
<dbReference type="InterPro" id="IPR034884">
    <property type="entry name" value="Cytochrome_c_oxidase_VIc/VIIs"/>
</dbReference>
<sequence>MSEVSPKVAKPQLRGLLHTQIKKNLLLTGISVVVAAVYMRFVFGDQRKRNYAEFYKNYDIDKEFDRMRNKGLFESCEPDE</sequence>
<keyword evidence="11" id="KW-1185">Reference proteome</keyword>
<comment type="subcellular location">
    <subcellularLocation>
        <location evidence="1">Mitochondrion inner membrane</location>
        <topology evidence="1">Single-pass membrane protein</topology>
    </subcellularLocation>
</comment>
<gene>
    <name evidence="10" type="ORF">NQ315_009741</name>
</gene>
<dbReference type="CDD" id="cd22901">
    <property type="entry name" value="CcO_VIc"/>
    <property type="match status" value="1"/>
</dbReference>
<dbReference type="Gene3D" id="4.10.93.10">
    <property type="entry name" value="Mitochondrial cytochrome c oxidase subunit VIc/VIIs"/>
    <property type="match status" value="1"/>
</dbReference>
<evidence type="ECO:0000256" key="2">
    <source>
        <dbReference type="ARBA" id="ARBA00004673"/>
    </source>
</evidence>
<evidence type="ECO:0000313" key="11">
    <source>
        <dbReference type="Proteomes" id="UP001159042"/>
    </source>
</evidence>
<dbReference type="AlphaFoldDB" id="A0AAV8WH62"/>
<evidence type="ECO:0000256" key="4">
    <source>
        <dbReference type="ARBA" id="ARBA00022692"/>
    </source>
</evidence>
<dbReference type="GO" id="GO:0005743">
    <property type="term" value="C:mitochondrial inner membrane"/>
    <property type="evidence" value="ECO:0007669"/>
    <property type="project" value="UniProtKB-SubCell"/>
</dbReference>
<dbReference type="SUPFAM" id="SSF81415">
    <property type="entry name" value="Mitochondrial cytochrome c oxidase subunit VIc"/>
    <property type="match status" value="1"/>
</dbReference>
<dbReference type="InterPro" id="IPR051389">
    <property type="entry name" value="Cytochrome_c_oxidase_VIc"/>
</dbReference>
<comment type="pathway">
    <text evidence="2">Energy metabolism; oxidative phosphorylation.</text>
</comment>
<keyword evidence="6 9" id="KW-1133">Transmembrane helix</keyword>
<name>A0AAV8WH62_9CUCU</name>
<evidence type="ECO:0000256" key="8">
    <source>
        <dbReference type="ARBA" id="ARBA00023136"/>
    </source>
</evidence>
<evidence type="ECO:0000256" key="6">
    <source>
        <dbReference type="ARBA" id="ARBA00022989"/>
    </source>
</evidence>
<reference evidence="10 11" key="1">
    <citation type="journal article" date="2023" name="Insect Mol. Biol.">
        <title>Genome sequencing provides insights into the evolution of gene families encoding plant cell wall-degrading enzymes in longhorned beetles.</title>
        <authorList>
            <person name="Shin N.R."/>
            <person name="Okamura Y."/>
            <person name="Kirsch R."/>
            <person name="Pauchet Y."/>
        </authorList>
    </citation>
    <scope>NUCLEOTIDE SEQUENCE [LARGE SCALE GENOMIC DNA]</scope>
    <source>
        <strain evidence="10">EAD_L_NR</strain>
    </source>
</reference>
<dbReference type="Proteomes" id="UP001159042">
    <property type="component" value="Unassembled WGS sequence"/>
</dbReference>
<keyword evidence="5" id="KW-0999">Mitochondrion inner membrane</keyword>
<evidence type="ECO:0000256" key="7">
    <source>
        <dbReference type="ARBA" id="ARBA00023128"/>
    </source>
</evidence>
<evidence type="ECO:0000313" key="10">
    <source>
        <dbReference type="EMBL" id="KAJ8925889.1"/>
    </source>
</evidence>
<comment type="similarity">
    <text evidence="3">Belongs to the cytochrome c oxidase subunit 6c family.</text>
</comment>
<organism evidence="10 11">
    <name type="scientific">Exocentrus adspersus</name>
    <dbReference type="NCBI Taxonomy" id="1586481"/>
    <lineage>
        <taxon>Eukaryota</taxon>
        <taxon>Metazoa</taxon>
        <taxon>Ecdysozoa</taxon>
        <taxon>Arthropoda</taxon>
        <taxon>Hexapoda</taxon>
        <taxon>Insecta</taxon>
        <taxon>Pterygota</taxon>
        <taxon>Neoptera</taxon>
        <taxon>Endopterygota</taxon>
        <taxon>Coleoptera</taxon>
        <taxon>Polyphaga</taxon>
        <taxon>Cucujiformia</taxon>
        <taxon>Chrysomeloidea</taxon>
        <taxon>Cerambycidae</taxon>
        <taxon>Lamiinae</taxon>
        <taxon>Acanthocinini</taxon>
        <taxon>Exocentrus</taxon>
    </lineage>
</organism>
<accession>A0AAV8WH62</accession>
<evidence type="ECO:0000256" key="5">
    <source>
        <dbReference type="ARBA" id="ARBA00022792"/>
    </source>
</evidence>
<evidence type="ECO:0000256" key="1">
    <source>
        <dbReference type="ARBA" id="ARBA00004434"/>
    </source>
</evidence>
<evidence type="ECO:0000256" key="3">
    <source>
        <dbReference type="ARBA" id="ARBA00007204"/>
    </source>
</evidence>
<dbReference type="PANTHER" id="PTHR48416">
    <property type="entry name" value="CYTOCHROME C OXIDASE SUBUNIT 6C"/>
    <property type="match status" value="1"/>
</dbReference>
<proteinExistence type="inferred from homology"/>
<protein>
    <recommendedName>
        <fullName evidence="12">Cytochrome c oxidase subunit 6C</fullName>
    </recommendedName>
</protein>
<dbReference type="InterPro" id="IPR037169">
    <property type="entry name" value="Cytochrome_c_oxidase_VIc_sf"/>
</dbReference>
<dbReference type="EMBL" id="JANEYG010000001">
    <property type="protein sequence ID" value="KAJ8925889.1"/>
    <property type="molecule type" value="Genomic_DNA"/>
</dbReference>
<evidence type="ECO:0008006" key="12">
    <source>
        <dbReference type="Google" id="ProtNLM"/>
    </source>
</evidence>
<keyword evidence="7" id="KW-0496">Mitochondrion</keyword>